<evidence type="ECO:0000313" key="2">
    <source>
        <dbReference type="EMBL" id="KAJ1123077.1"/>
    </source>
</evidence>
<name>A0AAV7P737_PLEWA</name>
<protein>
    <submittedName>
        <fullName evidence="2">Uncharacterized protein</fullName>
    </submittedName>
</protein>
<proteinExistence type="predicted"/>
<dbReference type="EMBL" id="JANPWB010000011">
    <property type="protein sequence ID" value="KAJ1123077.1"/>
    <property type="molecule type" value="Genomic_DNA"/>
</dbReference>
<evidence type="ECO:0000256" key="1">
    <source>
        <dbReference type="SAM" id="MobiDB-lite"/>
    </source>
</evidence>
<comment type="caution">
    <text evidence="2">The sequence shown here is derived from an EMBL/GenBank/DDBJ whole genome shotgun (WGS) entry which is preliminary data.</text>
</comment>
<sequence>MTCKPLKGDLSSELRKVRRDLDEVGEIVAALKDKDAGHSKEIEWLQEKALRLNEQQIDLQSHTKDFKNRSRQNNIRIKAVATNAEGSDMEVYADALFRFILGDTAPTEIKHDQFHRVGPLKQTRGSQADIFGCVHDFQATLGQQRTRRLHRPSETLQPDSETMV</sequence>
<feature type="region of interest" description="Disordered" evidence="1">
    <location>
        <begin position="144"/>
        <end position="164"/>
    </location>
</feature>
<dbReference type="AlphaFoldDB" id="A0AAV7P737"/>
<feature type="compositionally biased region" description="Polar residues" evidence="1">
    <location>
        <begin position="154"/>
        <end position="164"/>
    </location>
</feature>
<evidence type="ECO:0000313" key="3">
    <source>
        <dbReference type="Proteomes" id="UP001066276"/>
    </source>
</evidence>
<gene>
    <name evidence="2" type="ORF">NDU88_001550</name>
</gene>
<organism evidence="2 3">
    <name type="scientific">Pleurodeles waltl</name>
    <name type="common">Iberian ribbed newt</name>
    <dbReference type="NCBI Taxonomy" id="8319"/>
    <lineage>
        <taxon>Eukaryota</taxon>
        <taxon>Metazoa</taxon>
        <taxon>Chordata</taxon>
        <taxon>Craniata</taxon>
        <taxon>Vertebrata</taxon>
        <taxon>Euteleostomi</taxon>
        <taxon>Amphibia</taxon>
        <taxon>Batrachia</taxon>
        <taxon>Caudata</taxon>
        <taxon>Salamandroidea</taxon>
        <taxon>Salamandridae</taxon>
        <taxon>Pleurodelinae</taxon>
        <taxon>Pleurodeles</taxon>
    </lineage>
</organism>
<dbReference type="Proteomes" id="UP001066276">
    <property type="component" value="Chromosome 7"/>
</dbReference>
<accession>A0AAV7P737</accession>
<keyword evidence="3" id="KW-1185">Reference proteome</keyword>
<reference evidence="2" key="1">
    <citation type="journal article" date="2022" name="bioRxiv">
        <title>Sequencing and chromosome-scale assembly of the giantPleurodeles waltlgenome.</title>
        <authorList>
            <person name="Brown T."/>
            <person name="Elewa A."/>
            <person name="Iarovenko S."/>
            <person name="Subramanian E."/>
            <person name="Araus A.J."/>
            <person name="Petzold A."/>
            <person name="Susuki M."/>
            <person name="Suzuki K.-i.T."/>
            <person name="Hayashi T."/>
            <person name="Toyoda A."/>
            <person name="Oliveira C."/>
            <person name="Osipova E."/>
            <person name="Leigh N.D."/>
            <person name="Simon A."/>
            <person name="Yun M.H."/>
        </authorList>
    </citation>
    <scope>NUCLEOTIDE SEQUENCE</scope>
    <source>
        <strain evidence="2">20211129_DDA</strain>
        <tissue evidence="2">Liver</tissue>
    </source>
</reference>